<sequence length="543" mass="60215">MRKVYITLMAIMVFIIAPGCKKYLDINSNPVTPQIVKAELLLPPIEFQMHDDIWQDQRTTISKMTQNFAGVSTAAAALTWEQHGYVSNSDAGGVAWRMCYFDMGLNLENLINDAVANQKNEYAGIGYAIKAWTYQITTDQYGPIILDDAFKNNQLSFKFQDQPEVYPKVREWCALALKYMNTPSPISYAATLAGPSGDGIYQGNMTKWKKFVYAVLATQYGHLVNKAEFKTKYADSVIKYVDLSFANETEDPTVFFQASGTTDVNLAGPTNAGSSTSGVLNTSTYYCRQTTAILGLLTGGVRGTPTPSPTTSLDPRLSRYLTPGTSTSGTGNPTGTTYIAVTPTKGSTTTNVPNVLGTLPTGSTLFNGRYIFTDRARWPIMTYAQMQFIKSEAAFIKGDAATAYTAYINGIKASMDFYNQYGRTQSIPDPAIATTEVNAYLASSEVAQNAASLTIADIMQQKYIAQWGWGSIETWCDLRKYHYSPAVFRTYYQLASSDLQFGRYAYRCRPRYNSEFVWNLAELTKFGGNLVTYGTQELWFSQP</sequence>
<dbReference type="Gene3D" id="1.25.40.390">
    <property type="match status" value="1"/>
</dbReference>
<dbReference type="Proteomes" id="UP000632774">
    <property type="component" value="Unassembled WGS sequence"/>
</dbReference>
<accession>A0ABR9XJI7</accession>
<reference evidence="2 3" key="1">
    <citation type="submission" date="2020-10" db="EMBL/GenBank/DDBJ databases">
        <title>Mucilaginibacter mali sp. nov., isolated from rhizosphere soil of apple orchard.</title>
        <authorList>
            <person name="Lee J.-S."/>
            <person name="Kim H.S."/>
            <person name="Kim J.-S."/>
        </authorList>
    </citation>
    <scope>NUCLEOTIDE SEQUENCE [LARGE SCALE GENOMIC DNA]</scope>
    <source>
        <strain evidence="2 3">KCTC 23157</strain>
    </source>
</reference>
<name>A0ABR9XJI7_9SPHI</name>
<proteinExistence type="predicted"/>
<comment type="caution">
    <text evidence="2">The sequence shown here is derived from an EMBL/GenBank/DDBJ whole genome shotgun (WGS) entry which is preliminary data.</text>
</comment>
<dbReference type="RefSeq" id="WP_194106835.1">
    <property type="nucleotide sequence ID" value="NZ_JADFFM010000002.1"/>
</dbReference>
<keyword evidence="2" id="KW-0449">Lipoprotein</keyword>
<evidence type="ECO:0000256" key="1">
    <source>
        <dbReference type="SAM" id="MobiDB-lite"/>
    </source>
</evidence>
<dbReference type="Pfam" id="PF12771">
    <property type="entry name" value="SusD-like_2"/>
    <property type="match status" value="2"/>
</dbReference>
<keyword evidence="3" id="KW-1185">Reference proteome</keyword>
<evidence type="ECO:0000313" key="3">
    <source>
        <dbReference type="Proteomes" id="UP000632774"/>
    </source>
</evidence>
<evidence type="ECO:0000313" key="2">
    <source>
        <dbReference type="EMBL" id="MBE9667365.1"/>
    </source>
</evidence>
<dbReference type="EMBL" id="JADFFM010000002">
    <property type="protein sequence ID" value="MBE9667365.1"/>
    <property type="molecule type" value="Genomic_DNA"/>
</dbReference>
<dbReference type="SUPFAM" id="SSF48452">
    <property type="entry name" value="TPR-like"/>
    <property type="match status" value="1"/>
</dbReference>
<gene>
    <name evidence="2" type="ORF">IRJ18_13420</name>
</gene>
<dbReference type="InterPro" id="IPR011990">
    <property type="entry name" value="TPR-like_helical_dom_sf"/>
</dbReference>
<feature type="region of interest" description="Disordered" evidence="1">
    <location>
        <begin position="298"/>
        <end position="318"/>
    </location>
</feature>
<dbReference type="InterPro" id="IPR041662">
    <property type="entry name" value="SusD-like_2"/>
</dbReference>
<organism evidence="2 3">
    <name type="scientific">Mucilaginibacter boryungensis</name>
    <dbReference type="NCBI Taxonomy" id="768480"/>
    <lineage>
        <taxon>Bacteria</taxon>
        <taxon>Pseudomonadati</taxon>
        <taxon>Bacteroidota</taxon>
        <taxon>Sphingobacteriia</taxon>
        <taxon>Sphingobacteriales</taxon>
        <taxon>Sphingobacteriaceae</taxon>
        <taxon>Mucilaginibacter</taxon>
    </lineage>
</organism>
<protein>
    <submittedName>
        <fullName evidence="2">SusD/RagB family nutrient-binding outer membrane lipoprotein</fullName>
    </submittedName>
</protein>